<gene>
    <name evidence="1" type="ORF">PL8927_600374</name>
</gene>
<dbReference type="Proteomes" id="UP000184550">
    <property type="component" value="Unassembled WGS sequence"/>
</dbReference>
<dbReference type="PANTHER" id="PTHR31118:SF12">
    <property type="entry name" value="CYCLASE-LIKE PROTEIN 2"/>
    <property type="match status" value="1"/>
</dbReference>
<reference evidence="1" key="1">
    <citation type="submission" date="2019-10" db="EMBL/GenBank/DDBJ databases">
        <authorList>
            <consortium name="Genoscope - CEA"/>
            <person name="William W."/>
        </authorList>
    </citation>
    <scope>NUCLEOTIDE SEQUENCE [LARGE SCALE GENOMIC DNA]</scope>
    <source>
        <strain evidence="1">BBR_PRJEB10992</strain>
    </source>
</reference>
<dbReference type="PANTHER" id="PTHR31118">
    <property type="entry name" value="CYCLASE-LIKE PROTEIN 2"/>
    <property type="match status" value="1"/>
</dbReference>
<accession>A0A7Z9BRI9</accession>
<dbReference type="InterPro" id="IPR037175">
    <property type="entry name" value="KFase_sf"/>
</dbReference>
<dbReference type="EMBL" id="CZCU02000136">
    <property type="protein sequence ID" value="VXD18381.1"/>
    <property type="molecule type" value="Genomic_DNA"/>
</dbReference>
<dbReference type="OrthoDB" id="5365325at2"/>
<dbReference type="Gene3D" id="3.50.30.50">
    <property type="entry name" value="Putative cyclase"/>
    <property type="match status" value="1"/>
</dbReference>
<organism evidence="1 2">
    <name type="scientific">Planktothrix serta PCC 8927</name>
    <dbReference type="NCBI Taxonomy" id="671068"/>
    <lineage>
        <taxon>Bacteria</taxon>
        <taxon>Bacillati</taxon>
        <taxon>Cyanobacteriota</taxon>
        <taxon>Cyanophyceae</taxon>
        <taxon>Oscillatoriophycideae</taxon>
        <taxon>Oscillatoriales</taxon>
        <taxon>Microcoleaceae</taxon>
        <taxon>Planktothrix</taxon>
    </lineage>
</organism>
<evidence type="ECO:0000313" key="1">
    <source>
        <dbReference type="EMBL" id="VXD18381.1"/>
    </source>
</evidence>
<dbReference type="AlphaFoldDB" id="A0A7Z9BRI9"/>
<comment type="caution">
    <text evidence="1">The sequence shown here is derived from an EMBL/GenBank/DDBJ whole genome shotgun (WGS) entry which is preliminary data.</text>
</comment>
<dbReference type="GO" id="GO:0019441">
    <property type="term" value="P:L-tryptophan catabolic process to kynurenine"/>
    <property type="evidence" value="ECO:0007669"/>
    <property type="project" value="InterPro"/>
</dbReference>
<keyword evidence="2" id="KW-1185">Reference proteome</keyword>
<dbReference type="InterPro" id="IPR007325">
    <property type="entry name" value="KFase/CYL"/>
</dbReference>
<dbReference type="Pfam" id="PF04199">
    <property type="entry name" value="Cyclase"/>
    <property type="match status" value="1"/>
</dbReference>
<protein>
    <submittedName>
        <fullName evidence="1">Cyclase family protein</fullName>
    </submittedName>
</protein>
<dbReference type="SUPFAM" id="SSF102198">
    <property type="entry name" value="Putative cyclase"/>
    <property type="match status" value="1"/>
</dbReference>
<evidence type="ECO:0000313" key="2">
    <source>
        <dbReference type="Proteomes" id="UP000184550"/>
    </source>
</evidence>
<dbReference type="GO" id="GO:0004061">
    <property type="term" value="F:arylformamidase activity"/>
    <property type="evidence" value="ECO:0007669"/>
    <property type="project" value="InterPro"/>
</dbReference>
<name>A0A7Z9BRI9_9CYAN</name>
<sequence>MMKTINYRKIIDLTHNIDPNIPLWPGDPPVQIETVADFSTSGYYLRRFSMGEHSGTHLNAPKSFYEDGIGIDEYSPESCILPTVVIDIREKTILNPDSILTLNDIEAWEKQHQIIPENSMVLLYTGWQEKWPDPVAFLNVDQQGKLHFPGFGSEATQFLIEQRHIRGVGIDTHGVDPGFDDSFITNKLILKNNGFVLENLTNLDQLPATEITLILGIIRLTGGSGSPVSVLALI</sequence>
<dbReference type="RefSeq" id="WP_083621933.1">
    <property type="nucleotide sequence ID" value="NZ_LR734869.1"/>
</dbReference>
<proteinExistence type="predicted"/>